<dbReference type="InterPro" id="IPR052337">
    <property type="entry name" value="SAT4-like"/>
</dbReference>
<gene>
    <name evidence="9" type="ORF">FJTKL_02771</name>
</gene>
<evidence type="ECO:0000256" key="5">
    <source>
        <dbReference type="ARBA" id="ARBA00038359"/>
    </source>
</evidence>
<dbReference type="EMBL" id="JBAWTH010000149">
    <property type="protein sequence ID" value="KAL2274794.1"/>
    <property type="molecule type" value="Genomic_DNA"/>
</dbReference>
<dbReference type="PANTHER" id="PTHR33048:SF47">
    <property type="entry name" value="INTEGRAL MEMBRANE PROTEIN-RELATED"/>
    <property type="match status" value="1"/>
</dbReference>
<feature type="transmembrane region" description="Helical" evidence="7">
    <location>
        <begin position="101"/>
        <end position="122"/>
    </location>
</feature>
<feature type="transmembrane region" description="Helical" evidence="7">
    <location>
        <begin position="253"/>
        <end position="275"/>
    </location>
</feature>
<dbReference type="PANTHER" id="PTHR33048">
    <property type="entry name" value="PTH11-LIKE INTEGRAL MEMBRANE PROTEIN (AFU_ORTHOLOGUE AFUA_5G11245)"/>
    <property type="match status" value="1"/>
</dbReference>
<evidence type="ECO:0000259" key="8">
    <source>
        <dbReference type="Pfam" id="PF20684"/>
    </source>
</evidence>
<keyword evidence="3 7" id="KW-1133">Transmembrane helix</keyword>
<feature type="transmembrane region" description="Helical" evidence="7">
    <location>
        <begin position="62"/>
        <end position="81"/>
    </location>
</feature>
<evidence type="ECO:0000256" key="3">
    <source>
        <dbReference type="ARBA" id="ARBA00022989"/>
    </source>
</evidence>
<evidence type="ECO:0000256" key="1">
    <source>
        <dbReference type="ARBA" id="ARBA00004141"/>
    </source>
</evidence>
<accession>A0ABR4DWP6</accession>
<organism evidence="9 10">
    <name type="scientific">Diaporthe vaccinii</name>
    <dbReference type="NCBI Taxonomy" id="105482"/>
    <lineage>
        <taxon>Eukaryota</taxon>
        <taxon>Fungi</taxon>
        <taxon>Dikarya</taxon>
        <taxon>Ascomycota</taxon>
        <taxon>Pezizomycotina</taxon>
        <taxon>Sordariomycetes</taxon>
        <taxon>Sordariomycetidae</taxon>
        <taxon>Diaporthales</taxon>
        <taxon>Diaporthaceae</taxon>
        <taxon>Diaporthe</taxon>
        <taxon>Diaporthe eres species complex</taxon>
    </lineage>
</organism>
<comment type="subcellular location">
    <subcellularLocation>
        <location evidence="1">Membrane</location>
        <topology evidence="1">Multi-pass membrane protein</topology>
    </subcellularLocation>
</comment>
<evidence type="ECO:0000256" key="4">
    <source>
        <dbReference type="ARBA" id="ARBA00023136"/>
    </source>
</evidence>
<reference evidence="9 10" key="1">
    <citation type="submission" date="2024-03" db="EMBL/GenBank/DDBJ databases">
        <title>A high-quality draft genome sequence of Diaporthe vaccinii, a causative agent of upright dieback and viscid rot disease in cranberry plants.</title>
        <authorList>
            <person name="Sarrasin M."/>
            <person name="Lang B.F."/>
            <person name="Burger G."/>
        </authorList>
    </citation>
    <scope>NUCLEOTIDE SEQUENCE [LARGE SCALE GENOMIC DNA]</scope>
    <source>
        <strain evidence="9 10">IS7</strain>
    </source>
</reference>
<sequence>MPARAPTEDEIAWMMEHKEDTLVPNILACNVICGVASVIVLILRFWSRRVSYGRIRVETSDFLFVIAWFWYIGYLVCFSVTTRYGEGLHIIFVTDGRLLQIWSIATEVCYYLSMGFLKFSILKLYGSIFISRRFHYCLWAVEAFVAGWTISAAGVSIGQCKPIAYGWDQTIPGGSCVNYGLLVLVAGVLNVVTDLVILVLPIPSVLRLQISKQKKYLVIFTFAMGSSACIVSIIRLAFSLIVGSTPDVSWTNVPSAFVTAAELLVGILATSIPTYRPLYRRFIQRFTSQKSSNQNYQPGSHENAGSHSVKVSAGATTPVDSDGIHFTSQIELTRHTHRNGVWVRVDDEEDARDPHNFSGRTEDG</sequence>
<feature type="transmembrane region" description="Helical" evidence="7">
    <location>
        <begin position="22"/>
        <end position="42"/>
    </location>
</feature>
<feature type="compositionally biased region" description="Basic and acidic residues" evidence="6">
    <location>
        <begin position="352"/>
        <end position="364"/>
    </location>
</feature>
<dbReference type="InterPro" id="IPR049326">
    <property type="entry name" value="Rhodopsin_dom_fungi"/>
</dbReference>
<keyword evidence="4 7" id="KW-0472">Membrane</keyword>
<evidence type="ECO:0000313" key="10">
    <source>
        <dbReference type="Proteomes" id="UP001600888"/>
    </source>
</evidence>
<feature type="transmembrane region" description="Helical" evidence="7">
    <location>
        <begin position="216"/>
        <end position="241"/>
    </location>
</feature>
<evidence type="ECO:0000256" key="6">
    <source>
        <dbReference type="SAM" id="MobiDB-lite"/>
    </source>
</evidence>
<keyword evidence="2 7" id="KW-0812">Transmembrane</keyword>
<comment type="similarity">
    <text evidence="5">Belongs to the SAT4 family.</text>
</comment>
<feature type="domain" description="Rhodopsin" evidence="8">
    <location>
        <begin position="43"/>
        <end position="281"/>
    </location>
</feature>
<evidence type="ECO:0000256" key="2">
    <source>
        <dbReference type="ARBA" id="ARBA00022692"/>
    </source>
</evidence>
<keyword evidence="10" id="KW-1185">Reference proteome</keyword>
<feature type="transmembrane region" description="Helical" evidence="7">
    <location>
        <begin position="177"/>
        <end position="204"/>
    </location>
</feature>
<proteinExistence type="inferred from homology"/>
<evidence type="ECO:0000256" key="7">
    <source>
        <dbReference type="SAM" id="Phobius"/>
    </source>
</evidence>
<dbReference type="Proteomes" id="UP001600888">
    <property type="component" value="Unassembled WGS sequence"/>
</dbReference>
<feature type="region of interest" description="Disordered" evidence="6">
    <location>
        <begin position="345"/>
        <end position="364"/>
    </location>
</feature>
<comment type="caution">
    <text evidence="9">The sequence shown here is derived from an EMBL/GenBank/DDBJ whole genome shotgun (WGS) entry which is preliminary data.</text>
</comment>
<evidence type="ECO:0000313" key="9">
    <source>
        <dbReference type="EMBL" id="KAL2274794.1"/>
    </source>
</evidence>
<protein>
    <recommendedName>
        <fullName evidence="8">Rhodopsin domain-containing protein</fullName>
    </recommendedName>
</protein>
<feature type="transmembrane region" description="Helical" evidence="7">
    <location>
        <begin position="134"/>
        <end position="157"/>
    </location>
</feature>
<name>A0ABR4DWP6_9PEZI</name>
<dbReference type="Pfam" id="PF20684">
    <property type="entry name" value="Fung_rhodopsin"/>
    <property type="match status" value="1"/>
</dbReference>